<evidence type="ECO:0000313" key="3">
    <source>
        <dbReference type="Proteomes" id="UP001221142"/>
    </source>
</evidence>
<reference evidence="2" key="1">
    <citation type="submission" date="2023-03" db="EMBL/GenBank/DDBJ databases">
        <title>Massive genome expansion in bonnet fungi (Mycena s.s.) driven by repeated elements and novel gene families across ecological guilds.</title>
        <authorList>
            <consortium name="Lawrence Berkeley National Laboratory"/>
            <person name="Harder C.B."/>
            <person name="Miyauchi S."/>
            <person name="Viragh M."/>
            <person name="Kuo A."/>
            <person name="Thoen E."/>
            <person name="Andreopoulos B."/>
            <person name="Lu D."/>
            <person name="Skrede I."/>
            <person name="Drula E."/>
            <person name="Henrissat B."/>
            <person name="Morin E."/>
            <person name="Kohler A."/>
            <person name="Barry K."/>
            <person name="LaButti K."/>
            <person name="Morin E."/>
            <person name="Salamov A."/>
            <person name="Lipzen A."/>
            <person name="Mereny Z."/>
            <person name="Hegedus B."/>
            <person name="Baldrian P."/>
            <person name="Stursova M."/>
            <person name="Weitz H."/>
            <person name="Taylor A."/>
            <person name="Grigoriev I.V."/>
            <person name="Nagy L.G."/>
            <person name="Martin F."/>
            <person name="Kauserud H."/>
        </authorList>
    </citation>
    <scope>NUCLEOTIDE SEQUENCE</scope>
    <source>
        <strain evidence="2">9284</strain>
    </source>
</reference>
<accession>A0AAD7BRK6</accession>
<gene>
    <name evidence="2" type="ORF">FB45DRAFT_44329</name>
</gene>
<dbReference type="AlphaFoldDB" id="A0AAD7BRK6"/>
<protein>
    <submittedName>
        <fullName evidence="2">Uncharacterized protein</fullName>
    </submittedName>
</protein>
<feature type="region of interest" description="Disordered" evidence="1">
    <location>
        <begin position="103"/>
        <end position="123"/>
    </location>
</feature>
<proteinExistence type="predicted"/>
<evidence type="ECO:0000313" key="2">
    <source>
        <dbReference type="EMBL" id="KAJ7628785.1"/>
    </source>
</evidence>
<name>A0AAD7BRK6_9AGAR</name>
<dbReference type="Proteomes" id="UP001221142">
    <property type="component" value="Unassembled WGS sequence"/>
</dbReference>
<sequence length="624" mass="69969">MPTHTSGPCQDSEDEEEVEEEDVGDDPLAPQRVLSGSVCRSSCRISELLREYLPLAEPEMVEDHAADLDALHSRHLHLALAPQVSGGAAASMSLPVLVPNPAISSLSMDDGSARPRSQKRKGEELMLLPPAKKRGRDDHDWFGPSRGLLVNDRGWSDRSEQATSLTSSHASVLKPTPAVVPSNRTAASQTVFPFSYPQNAPSMLDAPFTFLATSTSSLEAMKPCRRRRPPKGKGCKTTRGARSKSNKRAKAFRRGQVLQASDFSILTDATVSSSGWQGGLPPMEASKDLKKIWKNPELLKAAVSRLFPVPYIKHPDDLNKEQSTFFVDRDGAVFMFRSYRATWLMKLKAEVEEACKVLLGEDLGSKRLEASFKGKPRGNHFALIIGWHRQCVRYPTLSEWHVKHQDRVDAFLALPIVQRIINWVSKMVELAFPGVAHRFREDAKKHEHRYKIKPHFGLFWNFCINAWFLGQDRVHCGPHADWRNQIGVCGVLVYVTARGAQFQDEVRTWLVLWEAGVAIQMPPWVLALYPSSLLYHFNVDVNNIEFVTTAGDVLWPTKENSVPLVENGECGRGSMVFFNQGTMRHYPEMGYDALNLTPIELKTTDYGRSAQIAFEQHVSFQPFV</sequence>
<feature type="compositionally biased region" description="Acidic residues" evidence="1">
    <location>
        <begin position="11"/>
        <end position="25"/>
    </location>
</feature>
<feature type="region of interest" description="Disordered" evidence="1">
    <location>
        <begin position="1"/>
        <end position="31"/>
    </location>
</feature>
<organism evidence="2 3">
    <name type="scientific">Roridomyces roridus</name>
    <dbReference type="NCBI Taxonomy" id="1738132"/>
    <lineage>
        <taxon>Eukaryota</taxon>
        <taxon>Fungi</taxon>
        <taxon>Dikarya</taxon>
        <taxon>Basidiomycota</taxon>
        <taxon>Agaricomycotina</taxon>
        <taxon>Agaricomycetes</taxon>
        <taxon>Agaricomycetidae</taxon>
        <taxon>Agaricales</taxon>
        <taxon>Marasmiineae</taxon>
        <taxon>Mycenaceae</taxon>
        <taxon>Roridomyces</taxon>
    </lineage>
</organism>
<evidence type="ECO:0000256" key="1">
    <source>
        <dbReference type="SAM" id="MobiDB-lite"/>
    </source>
</evidence>
<comment type="caution">
    <text evidence="2">The sequence shown here is derived from an EMBL/GenBank/DDBJ whole genome shotgun (WGS) entry which is preliminary data.</text>
</comment>
<feature type="region of interest" description="Disordered" evidence="1">
    <location>
        <begin position="224"/>
        <end position="248"/>
    </location>
</feature>
<keyword evidence="3" id="KW-1185">Reference proteome</keyword>
<dbReference type="EMBL" id="JARKIF010000010">
    <property type="protein sequence ID" value="KAJ7628785.1"/>
    <property type="molecule type" value="Genomic_DNA"/>
</dbReference>